<keyword evidence="1" id="KW-0449">Lipoprotein</keyword>
<keyword evidence="1" id="KW-0808">Transferase</keyword>
<protein>
    <submittedName>
        <fullName evidence="1">Kinase-associated lipoprotein B</fullName>
    </submittedName>
</protein>
<keyword evidence="2" id="KW-1185">Reference proteome</keyword>
<dbReference type="EMBL" id="CP144914">
    <property type="protein sequence ID" value="WWD78653.1"/>
    <property type="molecule type" value="Genomic_DNA"/>
</dbReference>
<keyword evidence="1" id="KW-0418">Kinase</keyword>
<dbReference type="GO" id="GO:0016301">
    <property type="term" value="F:kinase activity"/>
    <property type="evidence" value="ECO:0007669"/>
    <property type="project" value="UniProtKB-KW"/>
</dbReference>
<dbReference type="RefSeq" id="WP_147802348.1">
    <property type="nucleotide sequence ID" value="NZ_CP144914.1"/>
</dbReference>
<dbReference type="SUPFAM" id="SSF141251">
    <property type="entry name" value="Kinase-associated protein B-like"/>
    <property type="match status" value="1"/>
</dbReference>
<proteinExistence type="predicted"/>
<dbReference type="AlphaFoldDB" id="A0A5C7FD05"/>
<dbReference type="OrthoDB" id="2407789at2"/>
<dbReference type="Gene3D" id="2.30.30.430">
    <property type="entry name" value="Kinase associated protein B domain"/>
    <property type="match status" value="1"/>
</dbReference>
<gene>
    <name evidence="1" type="ORF">FTX54_009435</name>
</gene>
<sequence length="127" mass="14178">MNEGDLVKCTYKTGTYLGEIFNLRPDSKTAVVKILAVVKHPLQGDLHNPGKTDVPLFHERRALSYTEKANIPLSHIKPYSGTIPPYPESLAEAVSEYEEKLKKDDSAFSAASYKTLAQIKESYTFQS</sequence>
<dbReference type="KEGG" id="ahal:FTX54_009435"/>
<accession>A0A5C7FD05</accession>
<dbReference type="Pfam" id="PF08810">
    <property type="entry name" value="KapB"/>
    <property type="match status" value="1"/>
</dbReference>
<reference evidence="1 2" key="1">
    <citation type="submission" date="2024-01" db="EMBL/GenBank/DDBJ databases">
        <title>Complete Genome Sequence of Alkalicoccus halolimnae BZ-SZ-XJ29T, a Moderately Halophilic Bacterium Isolated from a Salt Lake.</title>
        <authorList>
            <person name="Zhao B."/>
        </authorList>
    </citation>
    <scope>NUCLEOTIDE SEQUENCE [LARGE SCALE GENOMIC DNA]</scope>
    <source>
        <strain evidence="1 2">BZ-SZ-XJ29</strain>
    </source>
</reference>
<dbReference type="InterPro" id="IPR038080">
    <property type="entry name" value="KapB_sf"/>
</dbReference>
<evidence type="ECO:0000313" key="2">
    <source>
        <dbReference type="Proteomes" id="UP000321816"/>
    </source>
</evidence>
<dbReference type="InterPro" id="IPR014916">
    <property type="entry name" value="KapB"/>
</dbReference>
<evidence type="ECO:0000313" key="1">
    <source>
        <dbReference type="EMBL" id="WWD78653.1"/>
    </source>
</evidence>
<name>A0A5C7FD05_9BACI</name>
<dbReference type="SMART" id="SM01298">
    <property type="entry name" value="KapB"/>
    <property type="match status" value="1"/>
</dbReference>
<dbReference type="Proteomes" id="UP000321816">
    <property type="component" value="Chromosome"/>
</dbReference>
<organism evidence="1 2">
    <name type="scientific">Alkalicoccus halolimnae</name>
    <dbReference type="NCBI Taxonomy" id="1667239"/>
    <lineage>
        <taxon>Bacteria</taxon>
        <taxon>Bacillati</taxon>
        <taxon>Bacillota</taxon>
        <taxon>Bacilli</taxon>
        <taxon>Bacillales</taxon>
        <taxon>Bacillaceae</taxon>
        <taxon>Alkalicoccus</taxon>
    </lineage>
</organism>